<proteinExistence type="predicted"/>
<evidence type="ECO:0000313" key="2">
    <source>
        <dbReference type="Proteomes" id="UP000215914"/>
    </source>
</evidence>
<reference evidence="1" key="1">
    <citation type="journal article" date="2017" name="Nature">
        <title>The sunflower genome provides insights into oil metabolism, flowering and Asterid evolution.</title>
        <authorList>
            <person name="Badouin H."/>
            <person name="Gouzy J."/>
            <person name="Grassa C.J."/>
            <person name="Murat F."/>
            <person name="Staton S.E."/>
            <person name="Cottret L."/>
            <person name="Lelandais-Briere C."/>
            <person name="Owens G.L."/>
            <person name="Carrere S."/>
            <person name="Mayjonade B."/>
            <person name="Legrand L."/>
            <person name="Gill N."/>
            <person name="Kane N.C."/>
            <person name="Bowers J.E."/>
            <person name="Hubner S."/>
            <person name="Bellec A."/>
            <person name="Berard A."/>
            <person name="Berges H."/>
            <person name="Blanchet N."/>
            <person name="Boniface M.C."/>
            <person name="Brunel D."/>
            <person name="Catrice O."/>
            <person name="Chaidir N."/>
            <person name="Claudel C."/>
            <person name="Donnadieu C."/>
            <person name="Faraut T."/>
            <person name="Fievet G."/>
            <person name="Helmstetter N."/>
            <person name="King M."/>
            <person name="Knapp S.J."/>
            <person name="Lai Z."/>
            <person name="Le Paslier M.C."/>
            <person name="Lippi Y."/>
            <person name="Lorenzon L."/>
            <person name="Mandel J.R."/>
            <person name="Marage G."/>
            <person name="Marchand G."/>
            <person name="Marquand E."/>
            <person name="Bret-Mestries E."/>
            <person name="Morien E."/>
            <person name="Nambeesan S."/>
            <person name="Nguyen T."/>
            <person name="Pegot-Espagnet P."/>
            <person name="Pouilly N."/>
            <person name="Raftis F."/>
            <person name="Sallet E."/>
            <person name="Schiex T."/>
            <person name="Thomas J."/>
            <person name="Vandecasteele C."/>
            <person name="Vares D."/>
            <person name="Vear F."/>
            <person name="Vautrin S."/>
            <person name="Crespi M."/>
            <person name="Mangin B."/>
            <person name="Burke J.M."/>
            <person name="Salse J."/>
            <person name="Munos S."/>
            <person name="Vincourt P."/>
            <person name="Rieseberg L.H."/>
            <person name="Langlade N.B."/>
        </authorList>
    </citation>
    <scope>NUCLEOTIDE SEQUENCE</scope>
    <source>
        <tissue evidence="1">Leaves</tissue>
    </source>
</reference>
<dbReference type="Gramene" id="mRNA:HanXRQr2_Chr10g0460681">
    <property type="protein sequence ID" value="CDS:HanXRQr2_Chr10g0460681.1"/>
    <property type="gene ID" value="HanXRQr2_Chr10g0460681"/>
</dbReference>
<reference evidence="1" key="2">
    <citation type="submission" date="2020-06" db="EMBL/GenBank/DDBJ databases">
        <title>Helianthus annuus Genome sequencing and assembly Release 2.</title>
        <authorList>
            <person name="Gouzy J."/>
            <person name="Langlade N."/>
            <person name="Munos S."/>
        </authorList>
    </citation>
    <scope>NUCLEOTIDE SEQUENCE</scope>
    <source>
        <tissue evidence="1">Leaves</tissue>
    </source>
</reference>
<organism evidence="1 2">
    <name type="scientific">Helianthus annuus</name>
    <name type="common">Common sunflower</name>
    <dbReference type="NCBI Taxonomy" id="4232"/>
    <lineage>
        <taxon>Eukaryota</taxon>
        <taxon>Viridiplantae</taxon>
        <taxon>Streptophyta</taxon>
        <taxon>Embryophyta</taxon>
        <taxon>Tracheophyta</taxon>
        <taxon>Spermatophyta</taxon>
        <taxon>Magnoliopsida</taxon>
        <taxon>eudicotyledons</taxon>
        <taxon>Gunneridae</taxon>
        <taxon>Pentapetalae</taxon>
        <taxon>asterids</taxon>
        <taxon>campanulids</taxon>
        <taxon>Asterales</taxon>
        <taxon>Asteraceae</taxon>
        <taxon>Asteroideae</taxon>
        <taxon>Heliantheae alliance</taxon>
        <taxon>Heliantheae</taxon>
        <taxon>Helianthus</taxon>
    </lineage>
</organism>
<dbReference type="PANTHER" id="PTHR11697">
    <property type="entry name" value="GENERAL TRANSCRIPTION FACTOR 2-RELATED ZINC FINGER PROTEIN"/>
    <property type="match status" value="1"/>
</dbReference>
<name>A0A9K3I1A7_HELAN</name>
<dbReference type="SUPFAM" id="SSF53098">
    <property type="entry name" value="Ribonuclease H-like"/>
    <property type="match status" value="1"/>
</dbReference>
<dbReference type="InterPro" id="IPR055298">
    <property type="entry name" value="AtLOH3-like"/>
</dbReference>
<protein>
    <submittedName>
        <fullName evidence="1">Ribonuclease H-like superfamily</fullName>
    </submittedName>
</protein>
<gene>
    <name evidence="1" type="ORF">HanXRQr2_Chr10g0460681</name>
</gene>
<dbReference type="InterPro" id="IPR012337">
    <property type="entry name" value="RNaseH-like_sf"/>
</dbReference>
<dbReference type="Proteomes" id="UP000215914">
    <property type="component" value="Unassembled WGS sequence"/>
</dbReference>
<evidence type="ECO:0000313" key="1">
    <source>
        <dbReference type="EMBL" id="KAF5788140.1"/>
    </source>
</evidence>
<sequence length="405" mass="46518">MHEGFSGLKDLLMSESGSAYFVHSFAYELELVVLQVAKKNFGVAKFLDMIAVMMDVVCTSCKQKDMTRESQIEKVKKAIGIGENKELIRDGDTRCGSSFKTLCSLVHSFSSFVEVFEYIEEEGDNSLSQRQADALQRYFKSFDFVFYLHLMLDVIGSTSVVSRVLLRKDVHISNTISLVKSTKSLLLKLRLEGFDSLLEKISTFCEKHDIETLNLNDDYVNPKNHKQKCNITYRHHYEFNCFNTVVDMVIQEFDVRFSDESCELLICMEALSPCDSFKKFDASKLLRLIEMYPNDFSTADRLTEYQLGNYIRNVKKDERFANLNNIADLLKVMVETRNHLSHPLVYRLLKLALVLPVTPATVQRDFSAIKLMKTNLRNQIGDDLLNACLICAVEKQALANHCYKW</sequence>
<dbReference type="EMBL" id="MNCJ02000325">
    <property type="protein sequence ID" value="KAF5788140.1"/>
    <property type="molecule type" value="Genomic_DNA"/>
</dbReference>
<dbReference type="AlphaFoldDB" id="A0A9K3I1A7"/>
<accession>A0A9K3I1A7</accession>
<keyword evidence="2" id="KW-1185">Reference proteome</keyword>
<dbReference type="PANTHER" id="PTHR11697:SF230">
    <property type="entry name" value="ZINC FINGER, MYM DOMAIN CONTAINING 1"/>
    <property type="match status" value="1"/>
</dbReference>
<comment type="caution">
    <text evidence="1">The sequence shown here is derived from an EMBL/GenBank/DDBJ whole genome shotgun (WGS) entry which is preliminary data.</text>
</comment>